<dbReference type="Proteomes" id="UP001209229">
    <property type="component" value="Unassembled WGS sequence"/>
</dbReference>
<feature type="transmembrane region" description="Helical" evidence="2">
    <location>
        <begin position="121"/>
        <end position="141"/>
    </location>
</feature>
<dbReference type="GO" id="GO:0003700">
    <property type="term" value="F:DNA-binding transcription factor activity"/>
    <property type="evidence" value="ECO:0007669"/>
    <property type="project" value="TreeGrafter"/>
</dbReference>
<dbReference type="AlphaFoldDB" id="A0AAE3M8R7"/>
<feature type="domain" description="HTH cro/C1-type" evidence="3">
    <location>
        <begin position="7"/>
        <end position="61"/>
    </location>
</feature>
<evidence type="ECO:0000313" key="4">
    <source>
        <dbReference type="EMBL" id="MCW3788915.1"/>
    </source>
</evidence>
<keyword evidence="2" id="KW-1133">Transmembrane helix</keyword>
<sequence length="147" mass="16134">MNSHTKIKELRERNGLSQEELSETSGVSLRTIQRIENGESVPRGSTLKTIATSLNVSSDLLIKAPEEITTIEANTDITRKRGFRFPWYILGFTIIGASLGFLIGLILVFNKILPDSEYGGMTVFSLAILIGAIGMVIGKYVESKTIN</sequence>
<organism evidence="4 5">
    <name type="scientific">Plebeiibacterium sediminum</name>
    <dbReference type="NCBI Taxonomy" id="2992112"/>
    <lineage>
        <taxon>Bacteria</taxon>
        <taxon>Pseudomonadati</taxon>
        <taxon>Bacteroidota</taxon>
        <taxon>Bacteroidia</taxon>
        <taxon>Marinilabiliales</taxon>
        <taxon>Marinilabiliaceae</taxon>
        <taxon>Plebeiibacterium</taxon>
    </lineage>
</organism>
<dbReference type="SMART" id="SM00530">
    <property type="entry name" value="HTH_XRE"/>
    <property type="match status" value="1"/>
</dbReference>
<dbReference type="InterPro" id="IPR050807">
    <property type="entry name" value="TransReg_Diox_bact_type"/>
</dbReference>
<evidence type="ECO:0000256" key="2">
    <source>
        <dbReference type="SAM" id="Phobius"/>
    </source>
</evidence>
<proteinExistence type="predicted"/>
<keyword evidence="5" id="KW-1185">Reference proteome</keyword>
<keyword evidence="1" id="KW-0238">DNA-binding</keyword>
<dbReference type="InterPro" id="IPR010982">
    <property type="entry name" value="Lambda_DNA-bd_dom_sf"/>
</dbReference>
<dbReference type="CDD" id="cd00093">
    <property type="entry name" value="HTH_XRE"/>
    <property type="match status" value="1"/>
</dbReference>
<dbReference type="GO" id="GO:0003677">
    <property type="term" value="F:DNA binding"/>
    <property type="evidence" value="ECO:0007669"/>
    <property type="project" value="UniProtKB-KW"/>
</dbReference>
<dbReference type="GO" id="GO:0005829">
    <property type="term" value="C:cytosol"/>
    <property type="evidence" value="ECO:0007669"/>
    <property type="project" value="TreeGrafter"/>
</dbReference>
<reference evidence="4" key="1">
    <citation type="submission" date="2022-10" db="EMBL/GenBank/DDBJ databases">
        <authorList>
            <person name="Yu W.X."/>
        </authorList>
    </citation>
    <scope>NUCLEOTIDE SEQUENCE</scope>
    <source>
        <strain evidence="4">AAT</strain>
    </source>
</reference>
<evidence type="ECO:0000256" key="1">
    <source>
        <dbReference type="ARBA" id="ARBA00023125"/>
    </source>
</evidence>
<dbReference type="EMBL" id="JAPDPJ010000071">
    <property type="protein sequence ID" value="MCW3788915.1"/>
    <property type="molecule type" value="Genomic_DNA"/>
</dbReference>
<feature type="transmembrane region" description="Helical" evidence="2">
    <location>
        <begin position="87"/>
        <end position="109"/>
    </location>
</feature>
<dbReference type="Pfam" id="PF01381">
    <property type="entry name" value="HTH_3"/>
    <property type="match status" value="1"/>
</dbReference>
<evidence type="ECO:0000259" key="3">
    <source>
        <dbReference type="PROSITE" id="PS50943"/>
    </source>
</evidence>
<keyword evidence="2" id="KW-0472">Membrane</keyword>
<dbReference type="PANTHER" id="PTHR46797">
    <property type="entry name" value="HTH-TYPE TRANSCRIPTIONAL REGULATOR"/>
    <property type="match status" value="1"/>
</dbReference>
<dbReference type="PANTHER" id="PTHR46797:SF1">
    <property type="entry name" value="METHYLPHOSPHONATE SYNTHASE"/>
    <property type="match status" value="1"/>
</dbReference>
<comment type="caution">
    <text evidence="4">The sequence shown here is derived from an EMBL/GenBank/DDBJ whole genome shotgun (WGS) entry which is preliminary data.</text>
</comment>
<accession>A0AAE3M8R7</accession>
<dbReference type="SUPFAM" id="SSF47413">
    <property type="entry name" value="lambda repressor-like DNA-binding domains"/>
    <property type="match status" value="1"/>
</dbReference>
<dbReference type="InterPro" id="IPR001387">
    <property type="entry name" value="Cro/C1-type_HTH"/>
</dbReference>
<gene>
    <name evidence="4" type="ORF">OM075_20770</name>
</gene>
<dbReference type="RefSeq" id="WP_301192471.1">
    <property type="nucleotide sequence ID" value="NZ_JAPDPJ010000071.1"/>
</dbReference>
<evidence type="ECO:0000313" key="5">
    <source>
        <dbReference type="Proteomes" id="UP001209229"/>
    </source>
</evidence>
<name>A0AAE3M8R7_9BACT</name>
<protein>
    <submittedName>
        <fullName evidence="4">Helix-turn-helix domain-containing protein</fullName>
    </submittedName>
</protein>
<keyword evidence="2" id="KW-0812">Transmembrane</keyword>
<dbReference type="PROSITE" id="PS50943">
    <property type="entry name" value="HTH_CROC1"/>
    <property type="match status" value="1"/>
</dbReference>
<dbReference type="Gene3D" id="1.10.260.40">
    <property type="entry name" value="lambda repressor-like DNA-binding domains"/>
    <property type="match status" value="1"/>
</dbReference>